<feature type="transmembrane region" description="Helical" evidence="2">
    <location>
        <begin position="6"/>
        <end position="28"/>
    </location>
</feature>
<organism evidence="3 5">
    <name type="scientific">Pichia angusta</name>
    <name type="common">Yeast</name>
    <name type="synonym">Hansenula polymorpha</name>
    <dbReference type="NCBI Taxonomy" id="870730"/>
    <lineage>
        <taxon>Eukaryota</taxon>
        <taxon>Fungi</taxon>
        <taxon>Dikarya</taxon>
        <taxon>Ascomycota</taxon>
        <taxon>Saccharomycotina</taxon>
        <taxon>Pichiomycetes</taxon>
        <taxon>Pichiales</taxon>
        <taxon>Pichiaceae</taxon>
        <taxon>Ogataea</taxon>
    </lineage>
</organism>
<dbReference type="Proteomes" id="UP001197328">
    <property type="component" value="Unassembled WGS sequence"/>
</dbReference>
<dbReference type="RefSeq" id="XP_043057440.1">
    <property type="nucleotide sequence ID" value="XM_043205984.1"/>
</dbReference>
<reference evidence="3 6" key="1">
    <citation type="journal article" date="2021" name="G3 (Bethesda)">
        <title>Genomic diversity, chromosomal rearrangements, and interspecies hybridization in the ogataea polymorpha species complex.</title>
        <authorList>
            <person name="Hanson S.J."/>
            <person name="Cinneide E.O."/>
            <person name="Salzberg L.I."/>
            <person name="Wolfe K.H."/>
            <person name="McGowan J."/>
            <person name="Fitzpatrick D.A."/>
            <person name="Matlin K."/>
        </authorList>
    </citation>
    <scope>NUCLEOTIDE SEQUENCE</scope>
    <source>
        <strain evidence="4">51-138</strain>
        <strain evidence="3">61-244</strain>
    </source>
</reference>
<evidence type="ECO:0000313" key="5">
    <source>
        <dbReference type="Proteomes" id="UP001196530"/>
    </source>
</evidence>
<proteinExistence type="predicted"/>
<dbReference type="GeneID" id="66129251"/>
<evidence type="ECO:0000256" key="2">
    <source>
        <dbReference type="SAM" id="Phobius"/>
    </source>
</evidence>
<gene>
    <name evidence="3" type="ORF">KL928_005200</name>
    <name evidence="4" type="ORF">KL940_004399</name>
</gene>
<dbReference type="AlphaFoldDB" id="A0AAN6I3G4"/>
<evidence type="ECO:0000313" key="6">
    <source>
        <dbReference type="Proteomes" id="UP001197328"/>
    </source>
</evidence>
<keyword evidence="2" id="KW-0472">Membrane</keyword>
<evidence type="ECO:0000313" key="4">
    <source>
        <dbReference type="EMBL" id="KAG7846447.1"/>
    </source>
</evidence>
<comment type="caution">
    <text evidence="3">The sequence shown here is derived from an EMBL/GenBank/DDBJ whole genome shotgun (WGS) entry which is preliminary data.</text>
</comment>
<keyword evidence="2" id="KW-0812">Transmembrane</keyword>
<keyword evidence="2" id="KW-1133">Transmembrane helix</keyword>
<name>A0AAN6I3G4_PICAN</name>
<keyword evidence="6" id="KW-1185">Reference proteome</keyword>
<evidence type="ECO:0000256" key="1">
    <source>
        <dbReference type="SAM" id="MobiDB-lite"/>
    </source>
</evidence>
<sequence length="97" mass="10607">MVSTSGAVGCAVGIPAGLVVIFVCALLIRQHMREKKEDKIAAEVPEEEFGQRQEKDDGDYLDSVPVLEGSTYVKQLHGESRFREETVRDANLSGSLV</sequence>
<dbReference type="EMBL" id="JAHLVD010000013">
    <property type="protein sequence ID" value="KAG7846447.1"/>
    <property type="molecule type" value="Genomic_DNA"/>
</dbReference>
<evidence type="ECO:0000313" key="3">
    <source>
        <dbReference type="EMBL" id="KAG7815861.1"/>
    </source>
</evidence>
<protein>
    <submittedName>
        <fullName evidence="3">Uncharacterized protein</fullName>
    </submittedName>
</protein>
<dbReference type="EMBL" id="JAHLUX010000013">
    <property type="protein sequence ID" value="KAG7815861.1"/>
    <property type="molecule type" value="Genomic_DNA"/>
</dbReference>
<feature type="region of interest" description="Disordered" evidence="1">
    <location>
        <begin position="37"/>
        <end position="60"/>
    </location>
</feature>
<accession>A0AAN6I3G4</accession>
<dbReference type="Proteomes" id="UP001196530">
    <property type="component" value="Unassembled WGS sequence"/>
</dbReference>